<dbReference type="SUPFAM" id="SSF51905">
    <property type="entry name" value="FAD/NAD(P)-binding domain"/>
    <property type="match status" value="1"/>
</dbReference>
<organism evidence="2 3">
    <name type="scientific">Nocardia aurantiaca</name>
    <dbReference type="NCBI Taxonomy" id="2675850"/>
    <lineage>
        <taxon>Bacteria</taxon>
        <taxon>Bacillati</taxon>
        <taxon>Actinomycetota</taxon>
        <taxon>Actinomycetes</taxon>
        <taxon>Mycobacteriales</taxon>
        <taxon>Nocardiaceae</taxon>
        <taxon>Nocardia</taxon>
    </lineage>
</organism>
<proteinExistence type="predicted"/>
<sequence>MNTTAHSLHILVSGGGIAGNAVALQLLRAGARVTVVERATAPRPGGQAVDLRAGSKEVAERMGLMPGIREYQLEELGMAWVDRHGREYAALSMEAFDGKGPVAEIEITRGDLNQVLLDLLAETPGELDYRYGESVETLDQDDTGVTVGFASGATGRFDLVVGADGVHSAVRRLAFGPEEQFSTYLGGYTSFFTMPTPDGMKPGWFAMHSVPSAAVGIRPDRDQRTAKAILTLRTPEDPALRRDITAQQRLITDMLADAGWHAPAALAHMADAPDFYFDVLARIDMPALSAGRVTLAGDAGYCGSPMTGMGTAMALVGAYILTGEIAATPHDLPGALARYEARVTPFLDAAKELPGGGIQMMLPKSKFLTALGRLNMRIMTSGPMLPLTRKLFEPKAEDYELPVYETTARV</sequence>
<dbReference type="InterPro" id="IPR002938">
    <property type="entry name" value="FAD-bd"/>
</dbReference>
<feature type="domain" description="FAD-binding" evidence="1">
    <location>
        <begin position="9"/>
        <end position="345"/>
    </location>
</feature>
<dbReference type="Gene3D" id="3.30.9.10">
    <property type="entry name" value="D-Amino Acid Oxidase, subunit A, domain 2"/>
    <property type="match status" value="1"/>
</dbReference>
<name>A0A6I3L242_9NOCA</name>
<dbReference type="InterPro" id="IPR036188">
    <property type="entry name" value="FAD/NAD-bd_sf"/>
</dbReference>
<dbReference type="Gene3D" id="3.50.50.60">
    <property type="entry name" value="FAD/NAD(P)-binding domain"/>
    <property type="match status" value="1"/>
</dbReference>
<dbReference type="GO" id="GO:0004497">
    <property type="term" value="F:monooxygenase activity"/>
    <property type="evidence" value="ECO:0007669"/>
    <property type="project" value="UniProtKB-KW"/>
</dbReference>
<comment type="caution">
    <text evidence="2">The sequence shown here is derived from an EMBL/GenBank/DDBJ whole genome shotgun (WGS) entry which is preliminary data.</text>
</comment>
<dbReference type="GO" id="GO:0071949">
    <property type="term" value="F:FAD binding"/>
    <property type="evidence" value="ECO:0007669"/>
    <property type="project" value="InterPro"/>
</dbReference>
<keyword evidence="2" id="KW-0503">Monooxygenase</keyword>
<dbReference type="InterPro" id="IPR051704">
    <property type="entry name" value="FAD_aromatic-hydroxylase"/>
</dbReference>
<dbReference type="Proteomes" id="UP000432464">
    <property type="component" value="Unassembled WGS sequence"/>
</dbReference>
<dbReference type="PRINTS" id="PR00420">
    <property type="entry name" value="RNGMNOXGNASE"/>
</dbReference>
<dbReference type="PANTHER" id="PTHR46865">
    <property type="entry name" value="OXIDOREDUCTASE-RELATED"/>
    <property type="match status" value="1"/>
</dbReference>
<dbReference type="RefSeq" id="WP_154789801.1">
    <property type="nucleotide sequence ID" value="NZ_WMBB01000010.1"/>
</dbReference>
<dbReference type="PANTHER" id="PTHR46865:SF2">
    <property type="entry name" value="MONOOXYGENASE"/>
    <property type="match status" value="1"/>
</dbReference>
<evidence type="ECO:0000313" key="3">
    <source>
        <dbReference type="Proteomes" id="UP000432464"/>
    </source>
</evidence>
<dbReference type="EMBL" id="WMBB01000010">
    <property type="protein sequence ID" value="MTE15348.1"/>
    <property type="molecule type" value="Genomic_DNA"/>
</dbReference>
<accession>A0A6I3L242</accession>
<gene>
    <name evidence="2" type="ORF">GLP40_21555</name>
</gene>
<evidence type="ECO:0000313" key="2">
    <source>
        <dbReference type="EMBL" id="MTE15348.1"/>
    </source>
</evidence>
<dbReference type="AlphaFoldDB" id="A0A6I3L242"/>
<keyword evidence="3" id="KW-1185">Reference proteome</keyword>
<keyword evidence="2" id="KW-0560">Oxidoreductase</keyword>
<reference evidence="2 3" key="1">
    <citation type="submission" date="2019-11" db="EMBL/GenBank/DDBJ databases">
        <title>Nocardia sp. nov. CT2-14 isolated from soil.</title>
        <authorList>
            <person name="Kanchanasin P."/>
            <person name="Tanasupawat S."/>
            <person name="Yuki M."/>
            <person name="Kudo T."/>
        </authorList>
    </citation>
    <scope>NUCLEOTIDE SEQUENCE [LARGE SCALE GENOMIC DNA]</scope>
    <source>
        <strain evidence="2 3">CT2-14</strain>
    </source>
</reference>
<dbReference type="Pfam" id="PF01494">
    <property type="entry name" value="FAD_binding_3"/>
    <property type="match status" value="1"/>
</dbReference>
<evidence type="ECO:0000259" key="1">
    <source>
        <dbReference type="Pfam" id="PF01494"/>
    </source>
</evidence>
<protein>
    <submittedName>
        <fullName evidence="2">FAD-binding monooxygenase</fullName>
    </submittedName>
</protein>